<feature type="domain" description="Aminotransferase class I/classII large" evidence="6">
    <location>
        <begin position="41"/>
        <end position="379"/>
    </location>
</feature>
<evidence type="ECO:0000256" key="5">
    <source>
        <dbReference type="ARBA" id="ARBA00037974"/>
    </source>
</evidence>
<comment type="similarity">
    <text evidence="5">Belongs to the class-II pyridoxal-phosphate-dependent aminotransferase family. MalY/PatB cystathionine beta-lyase subfamily.</text>
</comment>
<reference evidence="7 8" key="1">
    <citation type="submission" date="2017-10" db="EMBL/GenBank/DDBJ databases">
        <title>Resolving the taxonomy of Roseburia spp., Eubacterium rectale and Agathobacter spp. through phylogenomic analysis.</title>
        <authorList>
            <person name="Sheridan P.O."/>
            <person name="Walker A.W."/>
            <person name="Duncan S.H."/>
            <person name="Scott K.P."/>
            <person name="Toole P.W.O."/>
            <person name="Luis P."/>
            <person name="Flint H.J."/>
        </authorList>
    </citation>
    <scope>NUCLEOTIDE SEQUENCE [LARGE SCALE GENOMIC DNA]</scope>
    <source>
        <strain evidence="7 8">JK623</strain>
    </source>
</reference>
<evidence type="ECO:0000256" key="3">
    <source>
        <dbReference type="ARBA" id="ARBA00022898"/>
    </source>
</evidence>
<accession>A0A2G3E2N4</accession>
<dbReference type="InterPro" id="IPR051798">
    <property type="entry name" value="Class-II_PLP-Dep_Aminotrans"/>
</dbReference>
<organism evidence="7 8">
    <name type="scientific">Agathobacter ruminis</name>
    <dbReference type="NCBI Taxonomy" id="1712665"/>
    <lineage>
        <taxon>Bacteria</taxon>
        <taxon>Bacillati</taxon>
        <taxon>Bacillota</taxon>
        <taxon>Clostridia</taxon>
        <taxon>Lachnospirales</taxon>
        <taxon>Lachnospiraceae</taxon>
        <taxon>Agathobacter</taxon>
    </lineage>
</organism>
<dbReference type="CDD" id="cd00609">
    <property type="entry name" value="AAT_like"/>
    <property type="match status" value="1"/>
</dbReference>
<dbReference type="SUPFAM" id="SSF53383">
    <property type="entry name" value="PLP-dependent transferases"/>
    <property type="match status" value="1"/>
</dbReference>
<dbReference type="RefSeq" id="WP_099386356.1">
    <property type="nucleotide sequence ID" value="NZ_JANSWH010000052.1"/>
</dbReference>
<dbReference type="InterPro" id="IPR015421">
    <property type="entry name" value="PyrdxlP-dep_Trfase_major"/>
</dbReference>
<dbReference type="GO" id="GO:0030170">
    <property type="term" value="F:pyridoxal phosphate binding"/>
    <property type="evidence" value="ECO:0007669"/>
    <property type="project" value="InterPro"/>
</dbReference>
<protein>
    <recommendedName>
        <fullName evidence="2">cysteine-S-conjugate beta-lyase</fullName>
        <ecNumber evidence="2">4.4.1.13</ecNumber>
    </recommendedName>
</protein>
<reference evidence="7 8" key="2">
    <citation type="submission" date="2017-10" db="EMBL/GenBank/DDBJ databases">
        <authorList>
            <person name="Banno H."/>
            <person name="Chua N.-H."/>
        </authorList>
    </citation>
    <scope>NUCLEOTIDE SEQUENCE [LARGE SCALE GENOMIC DNA]</scope>
    <source>
        <strain evidence="7 8">JK623</strain>
    </source>
</reference>
<dbReference type="InterPro" id="IPR004839">
    <property type="entry name" value="Aminotransferase_I/II_large"/>
</dbReference>
<dbReference type="InterPro" id="IPR027619">
    <property type="entry name" value="C-S_lyase_PatB-like"/>
</dbReference>
<evidence type="ECO:0000256" key="4">
    <source>
        <dbReference type="ARBA" id="ARBA00023239"/>
    </source>
</evidence>
<comment type="caution">
    <text evidence="7">The sequence shown here is derived from an EMBL/GenBank/DDBJ whole genome shotgun (WGS) entry which is preliminary data.</text>
</comment>
<dbReference type="EMBL" id="PDYG01000064">
    <property type="protein sequence ID" value="PHU37363.1"/>
    <property type="molecule type" value="Genomic_DNA"/>
</dbReference>
<dbReference type="InterPro" id="IPR015422">
    <property type="entry name" value="PyrdxlP-dep_Trfase_small"/>
</dbReference>
<dbReference type="NCBIfam" id="TIGR04350">
    <property type="entry name" value="C_S_lyase_PatB"/>
    <property type="match status" value="1"/>
</dbReference>
<dbReference type="Gene3D" id="3.90.1150.10">
    <property type="entry name" value="Aspartate Aminotransferase, domain 1"/>
    <property type="match status" value="1"/>
</dbReference>
<comment type="cofactor">
    <cofactor evidence="1">
        <name>pyridoxal 5'-phosphate</name>
        <dbReference type="ChEBI" id="CHEBI:597326"/>
    </cofactor>
</comment>
<evidence type="ECO:0000256" key="2">
    <source>
        <dbReference type="ARBA" id="ARBA00012224"/>
    </source>
</evidence>
<dbReference type="GO" id="GO:0047804">
    <property type="term" value="F:cysteine-S-conjugate beta-lyase activity"/>
    <property type="evidence" value="ECO:0007669"/>
    <property type="project" value="UniProtKB-EC"/>
</dbReference>
<evidence type="ECO:0000313" key="8">
    <source>
        <dbReference type="Proteomes" id="UP000224563"/>
    </source>
</evidence>
<dbReference type="PANTHER" id="PTHR43525:SF1">
    <property type="entry name" value="PROTEIN MALY"/>
    <property type="match status" value="1"/>
</dbReference>
<keyword evidence="8" id="KW-1185">Reference proteome</keyword>
<dbReference type="PANTHER" id="PTHR43525">
    <property type="entry name" value="PROTEIN MALY"/>
    <property type="match status" value="1"/>
</dbReference>
<evidence type="ECO:0000259" key="6">
    <source>
        <dbReference type="Pfam" id="PF00155"/>
    </source>
</evidence>
<dbReference type="AlphaFoldDB" id="A0A2G3E2N4"/>
<dbReference type="InterPro" id="IPR015424">
    <property type="entry name" value="PyrdxlP-dep_Trfase"/>
</dbReference>
<sequence>MGKYNFDELVERRGSGCSKWSGPQDEIPMWIADMDFAAAPAIQAALQKCVDRRVFGYFDLPDEWADAYVNWWDRRHHFKMNRERLIFTTGIVPAISSAVRKLTYPAEKVLVQTPCYNIFFNSIYNNGRYIVENKLKYDGNDYTIDWELFEEQLADPQVTMMILCNPHNPVGRIWDRQTLTRIGELCKQHHVIVFSDEIHCDLTAPGQEYIPFASVSDTCREISVTGIAPTKCFNIAGINTAAVYAENELLHHKMWRALNTDEVAEPNAFAVAATLAAFNESEDWLEELRAYIWDNKAWLTEKIKAECPQIRMHSEPATYLMWLDCSAFTKDTKSFCKFLRSEYKLRLAAGEAYGLGGAGFIRWNLAAPRERLEEAAERFIRAVRNYSE</sequence>
<keyword evidence="4 7" id="KW-0456">Lyase</keyword>
<dbReference type="Gene3D" id="3.40.640.10">
    <property type="entry name" value="Type I PLP-dependent aspartate aminotransferase-like (Major domain)"/>
    <property type="match status" value="1"/>
</dbReference>
<name>A0A2G3E2N4_9FIRM</name>
<evidence type="ECO:0000256" key="1">
    <source>
        <dbReference type="ARBA" id="ARBA00001933"/>
    </source>
</evidence>
<dbReference type="Proteomes" id="UP000224563">
    <property type="component" value="Unassembled WGS sequence"/>
</dbReference>
<proteinExistence type="inferred from homology"/>
<dbReference type="EC" id="4.4.1.13" evidence="2"/>
<gene>
    <name evidence="7" type="ORF">CSX02_08520</name>
</gene>
<dbReference type="Pfam" id="PF00155">
    <property type="entry name" value="Aminotran_1_2"/>
    <property type="match status" value="1"/>
</dbReference>
<keyword evidence="3" id="KW-0663">Pyridoxal phosphate</keyword>
<evidence type="ECO:0000313" key="7">
    <source>
        <dbReference type="EMBL" id="PHU37363.1"/>
    </source>
</evidence>